<evidence type="ECO:0000256" key="1">
    <source>
        <dbReference type="SAM" id="MobiDB-lite"/>
    </source>
</evidence>
<dbReference type="WBParaSite" id="HPBE_0002050601-mRNA-1">
    <property type="protein sequence ID" value="HPBE_0002050601-mRNA-1"/>
    <property type="gene ID" value="HPBE_0002050601"/>
</dbReference>
<gene>
    <name evidence="2" type="ORF">HPBE_LOCUS20505</name>
</gene>
<proteinExistence type="predicted"/>
<evidence type="ECO:0000313" key="2">
    <source>
        <dbReference type="EMBL" id="VDP20347.1"/>
    </source>
</evidence>
<reference evidence="2 3" key="1">
    <citation type="submission" date="2018-11" db="EMBL/GenBank/DDBJ databases">
        <authorList>
            <consortium name="Pathogen Informatics"/>
        </authorList>
    </citation>
    <scope>NUCLEOTIDE SEQUENCE [LARGE SCALE GENOMIC DNA]</scope>
</reference>
<name>A0A183GDZ6_HELPZ</name>
<dbReference type="AlphaFoldDB" id="A0A183GDZ6"/>
<accession>A0A3P8AZT1</accession>
<sequence>MPAASTNGSIPRKFAVEGPTEREAMMTQAEVGVDEREREMELQVRWRGEPTLLFAIGPNAFCGSADELAQHWLLIT</sequence>
<accession>A0A183GDZ6</accession>
<dbReference type="Proteomes" id="UP000050761">
    <property type="component" value="Unassembled WGS sequence"/>
</dbReference>
<evidence type="ECO:0000313" key="4">
    <source>
        <dbReference type="WBParaSite" id="HPBE_0002050601-mRNA-1"/>
    </source>
</evidence>
<protein>
    <submittedName>
        <fullName evidence="2 4">Uncharacterized protein</fullName>
    </submittedName>
</protein>
<keyword evidence="3" id="KW-1185">Reference proteome</keyword>
<evidence type="ECO:0000313" key="3">
    <source>
        <dbReference type="Proteomes" id="UP000050761"/>
    </source>
</evidence>
<organism evidence="3 4">
    <name type="scientific">Heligmosomoides polygyrus</name>
    <name type="common">Parasitic roundworm</name>
    <dbReference type="NCBI Taxonomy" id="6339"/>
    <lineage>
        <taxon>Eukaryota</taxon>
        <taxon>Metazoa</taxon>
        <taxon>Ecdysozoa</taxon>
        <taxon>Nematoda</taxon>
        <taxon>Chromadorea</taxon>
        <taxon>Rhabditida</taxon>
        <taxon>Rhabditina</taxon>
        <taxon>Rhabditomorpha</taxon>
        <taxon>Strongyloidea</taxon>
        <taxon>Heligmosomidae</taxon>
        <taxon>Heligmosomoides</taxon>
    </lineage>
</organism>
<feature type="region of interest" description="Disordered" evidence="1">
    <location>
        <begin position="1"/>
        <end position="23"/>
    </location>
</feature>
<reference evidence="4" key="2">
    <citation type="submission" date="2019-09" db="UniProtKB">
        <authorList>
            <consortium name="WormBaseParasite"/>
        </authorList>
    </citation>
    <scope>IDENTIFICATION</scope>
</reference>
<dbReference type="EMBL" id="UZAH01032204">
    <property type="protein sequence ID" value="VDP20347.1"/>
    <property type="molecule type" value="Genomic_DNA"/>
</dbReference>